<evidence type="ECO:0000256" key="13">
    <source>
        <dbReference type="ARBA" id="ARBA00023159"/>
    </source>
</evidence>
<feature type="compositionally biased region" description="Basic and acidic residues" evidence="17">
    <location>
        <begin position="637"/>
        <end position="662"/>
    </location>
</feature>
<keyword evidence="11" id="KW-0805">Transcription regulation</keyword>
<keyword evidence="10" id="KW-0862">Zinc</keyword>
<dbReference type="FunFam" id="3.30.160.60:FF:000036">
    <property type="entry name" value="GLI family zinc finger 3"/>
    <property type="match status" value="1"/>
</dbReference>
<evidence type="ECO:0000256" key="3">
    <source>
        <dbReference type="ARBA" id="ARBA00010831"/>
    </source>
</evidence>
<dbReference type="SMART" id="SM00355">
    <property type="entry name" value="ZnF_C2H2"/>
    <property type="match status" value="5"/>
</dbReference>
<evidence type="ECO:0000313" key="19">
    <source>
        <dbReference type="Proteomes" id="UP001652622"/>
    </source>
</evidence>
<dbReference type="KEGG" id="pgut:117665001"/>
<dbReference type="FunFam" id="3.30.160.60:FF:000031">
    <property type="entry name" value="GLI family zinc finger 3"/>
    <property type="match status" value="1"/>
</dbReference>
<sequence length="1556" mass="171794">MEAQSHSSATSEKKKVENPIVKYPARTEVSEKAAASSTTSNEDESPGQTYHRERRNTITMQPQSGQGLSKISEEPSTSSEERASLIKKEIHGSVSHFPEPSVPYRGTVFAMDPRNGYMDPPYHSAPALKYYPPHLFPTFHPPVPIDARHHEGRYHYDPSPIPPLHVSSAPAYSDLPFIRISPHRNPVAASESPFSPPHPYINPYMDYIRSLHSSPSLSMISAARGLSPTDAPHAGVSPAEYYHQMALLAGQRSPYADIIPSAATAGAGALHMEYLHAMESTRFSSPRLPTRPSRKRTLSLSPLSDHSFDLQTMIRTSPNSLVTILNNSRSSSSASGSYGHLSASAISPALSFAYPPTPISLQQMHQQIISRQQNLSSAFGHSPPLIHPAPTFPTQRPIPGIPNVLNPVQVSSGPSEAAQSKPTSESAVSSTGDPMHNKRSKIKPDDDLPSPGAGSMQEPPEGMTSVKEEGEKDESKQEPEVVYETNCHWEGCSREFDMQEQLVHHINNDHIHGEKKEFVCRWLDCSREQKPFKAQYMLVVHMRRHTGEKPHKCTFEGCMKAYSRLENLKTHLRSHTGEKPYVCEHEGCNKAFSNASDRAKHQNRTHSNEKPYVCKIPGCIKRYTDPSSLRKHVKTVHGPEAHVTKKQRGDIHPRHPPPRDQGSHSQTRSPGHLTQGAIGEQKGLSSTTSKQEECLQVKAVKSEKPVTSQPSPGGQSACSSEQSSISNYANNGIELNLTSRGSVGNLSIIDETPIMDSTISTATTALGLQARRNMTETKWMEQVKLEKLKQINGVLPRLNPMPSSKAPALPPLIRNDIQSTSSCSIGGNMTILTKKNEVTNTDITILNMLNRRDSSTSTISSAYMSSRRSSGISPCFSSRRSSDASHGDRRLHSVADSYDPISTDASRRSSEVSQCDGLPGLLSLTPAEQYHLKAKYAAAIGGPPPTPLPNMERMSLKTRMALLGDSRESGMSPLPPINSPRRCSDTGTNSNNRRHLLPHDIFGNSTRRASDPIKPVSDNLSFPRIHRFNSFNSFNPPVLPPSIEKQNFILKNYTRPDVGLFRNLCSPCPPGISENVAMEAPITEADGCLNDEDLLPDDVVQYLNSQYQGLYNQAPNDELDNNKEHHNPAMENNNFDQSPPISNSQKNDLPIQWNEVSSGSSDLSLLKLKCRPQSLIQQTIIAPYNNMVIQQQLQQALERNGTTQQNGYQHLADNNVSCSMEQNVIMNKSDTSSYHIHSNKSQLYSNKFGRQPVENVCDVMNQAEKLRSHFMLTSGSQQNFGYHVMPDEQSANAINKMQSRNIVFEEYLSNQSEDKASHCQEARPSNKMIKQIIVPLQPSCQDLLSQNGTHPSVLAKTYQPYSNHYGDRWQNTLRNNMVRQPGLLMDPNQPHRVTGIKVESQGQLQQFCSNVQNHSGQLYDQTTGFKQQALKAEVFSLSEANYLIQEVAIESTSELLSPGVNQVTSTVDSIDTSSLESVQIDFDAIIDDGDHASLISGALSPSIIQNLSRNSSRLTTPQASVTFPVMPISTTNMAIGDMNSLLTSLAEESKFLAVMQ</sequence>
<feature type="region of interest" description="Disordered" evidence="17">
    <location>
        <begin position="1116"/>
        <end position="1146"/>
    </location>
</feature>
<dbReference type="InterPro" id="IPR043359">
    <property type="entry name" value="GLI-like"/>
</dbReference>
<proteinExistence type="inferred from homology"/>
<evidence type="ECO:0000256" key="7">
    <source>
        <dbReference type="ARBA" id="ARBA00022723"/>
    </source>
</evidence>
<evidence type="ECO:0000256" key="15">
    <source>
        <dbReference type="ARBA" id="ARBA00023242"/>
    </source>
</evidence>
<dbReference type="GO" id="GO:0000978">
    <property type="term" value="F:RNA polymerase II cis-regulatory region sequence-specific DNA binding"/>
    <property type="evidence" value="ECO:0007669"/>
    <property type="project" value="TreeGrafter"/>
</dbReference>
<feature type="compositionally biased region" description="Basic and acidic residues" evidence="17">
    <location>
        <begin position="690"/>
        <end position="704"/>
    </location>
</feature>
<dbReference type="InterPro" id="IPR013087">
    <property type="entry name" value="Znf_C2H2_type"/>
</dbReference>
<evidence type="ECO:0000256" key="8">
    <source>
        <dbReference type="ARBA" id="ARBA00022737"/>
    </source>
</evidence>
<evidence type="ECO:0000313" key="20">
    <source>
        <dbReference type="RefSeq" id="XP_034272425.1"/>
    </source>
</evidence>
<feature type="region of interest" description="Disordered" evidence="17">
    <location>
        <begin position="630"/>
        <end position="722"/>
    </location>
</feature>
<dbReference type="Gene3D" id="3.30.160.60">
    <property type="entry name" value="Classic Zinc Finger"/>
    <property type="match status" value="5"/>
</dbReference>
<feature type="region of interest" description="Disordered" evidence="17">
    <location>
        <begin position="856"/>
        <end position="915"/>
    </location>
</feature>
<feature type="compositionally biased region" description="Low complexity" evidence="17">
    <location>
        <begin position="856"/>
        <end position="879"/>
    </location>
</feature>
<keyword evidence="9 16" id="KW-0863">Zinc-finger</keyword>
<keyword evidence="6" id="KW-0597">Phosphoprotein</keyword>
<dbReference type="Pfam" id="PF23561">
    <property type="entry name" value="zf-C2H2_15"/>
    <property type="match status" value="1"/>
</dbReference>
<dbReference type="FunFam" id="3.30.160.60:FF:000048">
    <property type="entry name" value="GLI family zinc finger 3"/>
    <property type="match status" value="1"/>
</dbReference>
<feature type="region of interest" description="Disordered" evidence="17">
    <location>
        <begin position="371"/>
        <end position="481"/>
    </location>
</feature>
<evidence type="ECO:0000256" key="2">
    <source>
        <dbReference type="ARBA" id="ARBA00004496"/>
    </source>
</evidence>
<evidence type="ECO:0000256" key="6">
    <source>
        <dbReference type="ARBA" id="ARBA00022553"/>
    </source>
</evidence>
<dbReference type="FunFam" id="3.30.160.60:FF:000068">
    <property type="entry name" value="GLI family zinc finger 3"/>
    <property type="match status" value="1"/>
</dbReference>
<keyword evidence="12" id="KW-0238">DNA-binding</keyword>
<keyword evidence="8" id="KW-0677">Repeat</keyword>
<feature type="compositionally biased region" description="Basic and acidic residues" evidence="17">
    <location>
        <begin position="466"/>
        <end position="479"/>
    </location>
</feature>
<evidence type="ECO:0000256" key="1">
    <source>
        <dbReference type="ARBA" id="ARBA00004123"/>
    </source>
</evidence>
<feature type="compositionally biased region" description="Basic and acidic residues" evidence="17">
    <location>
        <begin position="880"/>
        <end position="893"/>
    </location>
</feature>
<feature type="compositionally biased region" description="Polar residues" evidence="17">
    <location>
        <begin position="406"/>
        <end position="432"/>
    </location>
</feature>
<dbReference type="PANTHER" id="PTHR45718:SF5">
    <property type="entry name" value="TRANSCRIPTIONAL ACTIVATOR GLI3"/>
    <property type="match status" value="1"/>
</dbReference>
<keyword evidence="19" id="KW-1185">Reference proteome</keyword>
<dbReference type="PROSITE" id="PS00028">
    <property type="entry name" value="ZINC_FINGER_C2H2_1"/>
    <property type="match status" value="4"/>
</dbReference>
<keyword evidence="13" id="KW-0010">Activator</keyword>
<feature type="compositionally biased region" description="Polar residues" evidence="17">
    <location>
        <begin position="1"/>
        <end position="10"/>
    </location>
</feature>
<evidence type="ECO:0000256" key="14">
    <source>
        <dbReference type="ARBA" id="ARBA00023163"/>
    </source>
</evidence>
<dbReference type="PROSITE" id="PS50157">
    <property type="entry name" value="ZINC_FINGER_C2H2_2"/>
    <property type="match status" value="5"/>
</dbReference>
<name>A0A6P9BY67_PANGU</name>
<evidence type="ECO:0000256" key="17">
    <source>
        <dbReference type="SAM" id="MobiDB-lite"/>
    </source>
</evidence>
<dbReference type="InterPro" id="IPR036236">
    <property type="entry name" value="Znf_C2H2_sf"/>
</dbReference>
<dbReference type="FunFam" id="3.30.160.60:FF:000019">
    <property type="entry name" value="GLI family zinc finger 3"/>
    <property type="match status" value="1"/>
</dbReference>
<keyword evidence="15" id="KW-0539">Nucleus</keyword>
<evidence type="ECO:0000256" key="5">
    <source>
        <dbReference type="ARBA" id="ARBA00022491"/>
    </source>
</evidence>
<dbReference type="CTD" id="2737"/>
<dbReference type="SUPFAM" id="SSF57667">
    <property type="entry name" value="beta-beta-alpha zinc fingers"/>
    <property type="match status" value="3"/>
</dbReference>
<dbReference type="GO" id="GO:0000981">
    <property type="term" value="F:DNA-binding transcription factor activity, RNA polymerase II-specific"/>
    <property type="evidence" value="ECO:0007669"/>
    <property type="project" value="TreeGrafter"/>
</dbReference>
<accession>A0A6P9BY67</accession>
<dbReference type="Proteomes" id="UP001652622">
    <property type="component" value="Unplaced"/>
</dbReference>
<dbReference type="GO" id="GO:0005634">
    <property type="term" value="C:nucleus"/>
    <property type="evidence" value="ECO:0007669"/>
    <property type="project" value="UniProtKB-SubCell"/>
</dbReference>
<evidence type="ECO:0000259" key="18">
    <source>
        <dbReference type="PROSITE" id="PS50157"/>
    </source>
</evidence>
<evidence type="ECO:0000256" key="9">
    <source>
        <dbReference type="ARBA" id="ARBA00022771"/>
    </source>
</evidence>
<dbReference type="GO" id="GO:0007224">
    <property type="term" value="P:smoothened signaling pathway"/>
    <property type="evidence" value="ECO:0007669"/>
    <property type="project" value="TreeGrafter"/>
</dbReference>
<keyword evidence="14" id="KW-0804">Transcription</keyword>
<reference evidence="20 21" key="1">
    <citation type="submission" date="2025-04" db="UniProtKB">
        <authorList>
            <consortium name="RefSeq"/>
        </authorList>
    </citation>
    <scope>IDENTIFICATION</scope>
    <source>
        <tissue evidence="20 21">Blood</tissue>
    </source>
</reference>
<keyword evidence="4" id="KW-0963">Cytoplasm</keyword>
<gene>
    <name evidence="20 21" type="primary">GLI3</name>
</gene>
<evidence type="ECO:0000256" key="16">
    <source>
        <dbReference type="PROSITE-ProRule" id="PRU00042"/>
    </source>
</evidence>
<feature type="compositionally biased region" description="Polar residues" evidence="17">
    <location>
        <begin position="57"/>
        <end position="78"/>
    </location>
</feature>
<dbReference type="GeneID" id="117665001"/>
<feature type="region of interest" description="Disordered" evidence="17">
    <location>
        <begin position="1"/>
        <end position="82"/>
    </location>
</feature>
<dbReference type="InterPro" id="IPR056436">
    <property type="entry name" value="Znf-C2H2_ZIC1-5/GLI1-3-like"/>
</dbReference>
<dbReference type="RefSeq" id="XP_034272426.1">
    <property type="nucleotide sequence ID" value="XM_034416535.1"/>
</dbReference>
<feature type="domain" description="C2H2-type" evidence="18">
    <location>
        <begin position="523"/>
        <end position="550"/>
    </location>
</feature>
<organism evidence="19 20">
    <name type="scientific">Pantherophis guttatus</name>
    <name type="common">Corn snake</name>
    <name type="synonym">Elaphe guttata</name>
    <dbReference type="NCBI Taxonomy" id="94885"/>
    <lineage>
        <taxon>Eukaryota</taxon>
        <taxon>Metazoa</taxon>
        <taxon>Chordata</taxon>
        <taxon>Craniata</taxon>
        <taxon>Vertebrata</taxon>
        <taxon>Euteleostomi</taxon>
        <taxon>Lepidosauria</taxon>
        <taxon>Squamata</taxon>
        <taxon>Bifurcata</taxon>
        <taxon>Unidentata</taxon>
        <taxon>Episquamata</taxon>
        <taxon>Toxicofera</taxon>
        <taxon>Serpentes</taxon>
        <taxon>Colubroidea</taxon>
        <taxon>Colubridae</taxon>
        <taxon>Colubrinae</taxon>
        <taxon>Pantherophis</taxon>
    </lineage>
</organism>
<feature type="domain" description="C2H2-type" evidence="18">
    <location>
        <begin position="581"/>
        <end position="611"/>
    </location>
</feature>
<dbReference type="OMA" id="NMMEQEY"/>
<evidence type="ECO:0000256" key="4">
    <source>
        <dbReference type="ARBA" id="ARBA00022490"/>
    </source>
</evidence>
<keyword evidence="7" id="KW-0479">Metal-binding</keyword>
<comment type="similarity">
    <text evidence="3">Belongs to the GLI C2H2-type zinc-finger protein family.</text>
</comment>
<comment type="subcellular location">
    <subcellularLocation>
        <location evidence="2">Cytoplasm</location>
    </subcellularLocation>
    <subcellularLocation>
        <location evidence="1">Nucleus</location>
    </subcellularLocation>
</comment>
<dbReference type="OrthoDB" id="3214149at2759"/>
<feature type="domain" description="C2H2-type" evidence="18">
    <location>
        <begin position="551"/>
        <end position="580"/>
    </location>
</feature>
<evidence type="ECO:0000256" key="10">
    <source>
        <dbReference type="ARBA" id="ARBA00022833"/>
    </source>
</evidence>
<dbReference type="PANTHER" id="PTHR45718">
    <property type="entry name" value="TRANSCRIPTIONAL ACTIVATOR CUBITUS INTERRUPTUS"/>
    <property type="match status" value="1"/>
</dbReference>
<evidence type="ECO:0000313" key="21">
    <source>
        <dbReference type="RefSeq" id="XP_034272426.1"/>
    </source>
</evidence>
<feature type="compositionally biased region" description="Polar residues" evidence="17">
    <location>
        <begin position="1130"/>
        <end position="1146"/>
    </location>
</feature>
<keyword evidence="5" id="KW-0678">Repressor</keyword>
<feature type="region of interest" description="Disordered" evidence="17">
    <location>
        <begin position="967"/>
        <end position="1015"/>
    </location>
</feature>
<feature type="domain" description="C2H2-type" evidence="18">
    <location>
        <begin position="612"/>
        <end position="642"/>
    </location>
</feature>
<evidence type="ECO:0000256" key="11">
    <source>
        <dbReference type="ARBA" id="ARBA00023015"/>
    </source>
</evidence>
<dbReference type="RefSeq" id="XP_034272425.1">
    <property type="nucleotide sequence ID" value="XM_034416534.1"/>
</dbReference>
<dbReference type="GO" id="GO:0005737">
    <property type="term" value="C:cytoplasm"/>
    <property type="evidence" value="ECO:0007669"/>
    <property type="project" value="UniProtKB-SubCell"/>
</dbReference>
<dbReference type="GO" id="GO:0008270">
    <property type="term" value="F:zinc ion binding"/>
    <property type="evidence" value="ECO:0007669"/>
    <property type="project" value="UniProtKB-KW"/>
</dbReference>
<evidence type="ECO:0000256" key="12">
    <source>
        <dbReference type="ARBA" id="ARBA00023125"/>
    </source>
</evidence>
<protein>
    <submittedName>
        <fullName evidence="20 21">Transcriptional activator GLI3 isoform X1</fullName>
    </submittedName>
</protein>
<feature type="domain" description="C2H2-type" evidence="18">
    <location>
        <begin position="485"/>
        <end position="517"/>
    </location>
</feature>
<feature type="compositionally biased region" description="Polar residues" evidence="17">
    <location>
        <begin position="705"/>
        <end position="714"/>
    </location>
</feature>